<reference evidence="1 2" key="1">
    <citation type="submission" date="2022-05" db="EMBL/GenBank/DDBJ databases">
        <title>Diverse viruses of marine archaea discovered using metagenomics.</title>
        <authorList>
            <person name="Zhou Y."/>
        </authorList>
    </citation>
    <scope>NUCLEOTIDE SEQUENCE [LARGE SCALE GENOMIC DNA]</scope>
    <source>
        <strain evidence="1">YSH_1032793</strain>
    </source>
</reference>
<evidence type="ECO:0000313" key="2">
    <source>
        <dbReference type="Proteomes" id="UP001156951"/>
    </source>
</evidence>
<proteinExistence type="predicted"/>
<sequence>MSFTAEFVFWTQKTGGYTKRVRLPIDDLSQLEIGDVFKIVRKTSGRKVFFRVIRKSHIYYEKENEYFVEFYMKRI</sequence>
<dbReference type="EMBL" id="ON649698">
    <property type="protein sequence ID" value="UVF62270.1"/>
    <property type="molecule type" value="Genomic_DNA"/>
</dbReference>
<dbReference type="Proteomes" id="UP001156951">
    <property type="component" value="Segment"/>
</dbReference>
<organism evidence="1 2">
    <name type="scientific">Nitrososphaeria virus YSH_1032793</name>
    <dbReference type="NCBI Taxonomy" id="3071320"/>
    <lineage>
        <taxon>Viruses</taxon>
        <taxon>Duplodnaviria</taxon>
        <taxon>Heunggongvirae</taxon>
        <taxon>Uroviricota</taxon>
        <taxon>Caudoviricetes</taxon>
        <taxon>Juravirales</taxon>
        <taxon>Yanlukaviridae</taxon>
        <taxon>Sweetvirus</taxon>
        <taxon>Sweetvirus yangshanense</taxon>
    </lineage>
</organism>
<protein>
    <submittedName>
        <fullName evidence="1">Uncharacterized protein</fullName>
    </submittedName>
</protein>
<name>A0A976UBA2_9CAUD</name>
<evidence type="ECO:0000313" key="1">
    <source>
        <dbReference type="EMBL" id="UVF62270.1"/>
    </source>
</evidence>
<accession>A0A976UBA2</accession>
<keyword evidence="2" id="KW-1185">Reference proteome</keyword>